<proteinExistence type="predicted"/>
<name>J9C9X5_9ZZZZ</name>
<comment type="caution">
    <text evidence="1">The sequence shown here is derived from an EMBL/GenBank/DDBJ whole genome shotgun (WGS) entry which is preliminary data.</text>
</comment>
<protein>
    <submittedName>
        <fullName evidence="1">Uncharacterized protein</fullName>
    </submittedName>
</protein>
<evidence type="ECO:0000313" key="1">
    <source>
        <dbReference type="EMBL" id="EJW96710.1"/>
    </source>
</evidence>
<dbReference type="AlphaFoldDB" id="J9C9X5"/>
<gene>
    <name evidence="1" type="ORF">EVA_15184</name>
</gene>
<reference evidence="1" key="1">
    <citation type="journal article" date="2012" name="PLoS ONE">
        <title>Gene sets for utilization of primary and secondary nutrition supplies in the distal gut of endangered iberian lynx.</title>
        <authorList>
            <person name="Alcaide M."/>
            <person name="Messina E."/>
            <person name="Richter M."/>
            <person name="Bargiela R."/>
            <person name="Peplies J."/>
            <person name="Huws S.A."/>
            <person name="Newbold C.J."/>
            <person name="Golyshin P.N."/>
            <person name="Simon M.A."/>
            <person name="Lopez G."/>
            <person name="Yakimov M.M."/>
            <person name="Ferrer M."/>
        </authorList>
    </citation>
    <scope>NUCLEOTIDE SEQUENCE</scope>
</reference>
<organism evidence="1">
    <name type="scientific">gut metagenome</name>
    <dbReference type="NCBI Taxonomy" id="749906"/>
    <lineage>
        <taxon>unclassified sequences</taxon>
        <taxon>metagenomes</taxon>
        <taxon>organismal metagenomes</taxon>
    </lineage>
</organism>
<dbReference type="EMBL" id="AMCI01005148">
    <property type="protein sequence ID" value="EJW96710.1"/>
    <property type="molecule type" value="Genomic_DNA"/>
</dbReference>
<sequence length="111" mass="12411">MEANVLRTTTSLATAPELIKYQSMKTFQYKLGDKVLSIRLDEKQGTIADFLVDGWHHQPAEEEMPAYAAAIALALIEHEVEIVHDDEPGIITVEHHSTGWNNPSNLMNSLI</sequence>
<accession>J9C9X5</accession>